<name>A0ABC8QZG4_9AQUA</name>
<accession>A0ABC8QZG4</accession>
<comment type="caution">
    <text evidence="1">The sequence shown here is derived from an EMBL/GenBank/DDBJ whole genome shotgun (WGS) entry which is preliminary data.</text>
</comment>
<keyword evidence="2" id="KW-1185">Reference proteome</keyword>
<organism evidence="1 2">
    <name type="scientific">Ilex paraguariensis</name>
    <name type="common">yerba mate</name>
    <dbReference type="NCBI Taxonomy" id="185542"/>
    <lineage>
        <taxon>Eukaryota</taxon>
        <taxon>Viridiplantae</taxon>
        <taxon>Streptophyta</taxon>
        <taxon>Embryophyta</taxon>
        <taxon>Tracheophyta</taxon>
        <taxon>Spermatophyta</taxon>
        <taxon>Magnoliopsida</taxon>
        <taxon>eudicotyledons</taxon>
        <taxon>Gunneridae</taxon>
        <taxon>Pentapetalae</taxon>
        <taxon>asterids</taxon>
        <taxon>campanulids</taxon>
        <taxon>Aquifoliales</taxon>
        <taxon>Aquifoliaceae</taxon>
        <taxon>Ilex</taxon>
    </lineage>
</organism>
<proteinExistence type="predicted"/>
<dbReference type="EMBL" id="CAUOFW020000859">
    <property type="protein sequence ID" value="CAK9138134.1"/>
    <property type="molecule type" value="Genomic_DNA"/>
</dbReference>
<dbReference type="AlphaFoldDB" id="A0ABC8QZG4"/>
<evidence type="ECO:0000313" key="2">
    <source>
        <dbReference type="Proteomes" id="UP001642360"/>
    </source>
</evidence>
<protein>
    <submittedName>
        <fullName evidence="1">Uncharacterized protein</fullName>
    </submittedName>
</protein>
<gene>
    <name evidence="1" type="ORF">ILEXP_LOCUS5218</name>
</gene>
<evidence type="ECO:0000313" key="1">
    <source>
        <dbReference type="EMBL" id="CAK9138134.1"/>
    </source>
</evidence>
<reference evidence="1 2" key="1">
    <citation type="submission" date="2024-02" db="EMBL/GenBank/DDBJ databases">
        <authorList>
            <person name="Vignale AGUSTIN F."/>
            <person name="Sosa J E."/>
            <person name="Modenutti C."/>
        </authorList>
    </citation>
    <scope>NUCLEOTIDE SEQUENCE [LARGE SCALE GENOMIC DNA]</scope>
</reference>
<sequence>MEINLLDGVANAGMVELDDVHLAAHLVEKKSTGQPFFRNGKYFLCRSLHCAPKSCKFFFLGKKPIQSGYS</sequence>
<dbReference type="Proteomes" id="UP001642360">
    <property type="component" value="Unassembled WGS sequence"/>
</dbReference>